<dbReference type="Pfam" id="PF14709">
    <property type="entry name" value="DND1_DSRM"/>
    <property type="match status" value="1"/>
</dbReference>
<dbReference type="SMART" id="SM00358">
    <property type="entry name" value="DSRM"/>
    <property type="match status" value="1"/>
</dbReference>
<dbReference type="InterPro" id="IPR014720">
    <property type="entry name" value="dsRBD_dom"/>
</dbReference>
<comment type="caution">
    <text evidence="4">The sequence shown here is derived from an EMBL/GenBank/DDBJ whole genome shotgun (WGS) entry which is preliminary data.</text>
</comment>
<gene>
    <name evidence="4" type="ORF">CKAN_00387500</name>
</gene>
<dbReference type="SUPFAM" id="SSF54768">
    <property type="entry name" value="dsRNA-binding domain-like"/>
    <property type="match status" value="1"/>
</dbReference>
<feature type="compositionally biased region" description="Polar residues" evidence="2">
    <location>
        <begin position="180"/>
        <end position="190"/>
    </location>
</feature>
<evidence type="ECO:0000259" key="3">
    <source>
        <dbReference type="PROSITE" id="PS50137"/>
    </source>
</evidence>
<name>A0A3S3MVC0_9MAGN</name>
<dbReference type="Gene3D" id="3.30.160.20">
    <property type="match status" value="1"/>
</dbReference>
<reference evidence="4 5" key="1">
    <citation type="journal article" date="2019" name="Nat. Plants">
        <title>Stout camphor tree genome fills gaps in understanding of flowering plant genome evolution.</title>
        <authorList>
            <person name="Chaw S.M."/>
            <person name="Liu Y.C."/>
            <person name="Wu Y.W."/>
            <person name="Wang H.Y."/>
            <person name="Lin C.I."/>
            <person name="Wu C.S."/>
            <person name="Ke H.M."/>
            <person name="Chang L.Y."/>
            <person name="Hsu C.Y."/>
            <person name="Yang H.T."/>
            <person name="Sudianto E."/>
            <person name="Hsu M.H."/>
            <person name="Wu K.P."/>
            <person name="Wang L.N."/>
            <person name="Leebens-Mack J.H."/>
            <person name="Tsai I.J."/>
        </authorList>
    </citation>
    <scope>NUCLEOTIDE SEQUENCE [LARGE SCALE GENOMIC DNA]</scope>
    <source>
        <strain evidence="5">cv. Chaw 1501</strain>
        <tissue evidence="4">Young leaves</tissue>
    </source>
</reference>
<proteinExistence type="predicted"/>
<feature type="domain" description="DRBM" evidence="3">
    <location>
        <begin position="231"/>
        <end position="308"/>
    </location>
</feature>
<feature type="region of interest" description="Disordered" evidence="2">
    <location>
        <begin position="150"/>
        <end position="196"/>
    </location>
</feature>
<organism evidence="4 5">
    <name type="scientific">Cinnamomum micranthum f. kanehirae</name>
    <dbReference type="NCBI Taxonomy" id="337451"/>
    <lineage>
        <taxon>Eukaryota</taxon>
        <taxon>Viridiplantae</taxon>
        <taxon>Streptophyta</taxon>
        <taxon>Embryophyta</taxon>
        <taxon>Tracheophyta</taxon>
        <taxon>Spermatophyta</taxon>
        <taxon>Magnoliopsida</taxon>
        <taxon>Magnoliidae</taxon>
        <taxon>Laurales</taxon>
        <taxon>Lauraceae</taxon>
        <taxon>Cinnamomum</taxon>
    </lineage>
</organism>
<evidence type="ECO:0000256" key="2">
    <source>
        <dbReference type="SAM" id="MobiDB-lite"/>
    </source>
</evidence>
<dbReference type="GO" id="GO:0003723">
    <property type="term" value="F:RNA binding"/>
    <property type="evidence" value="ECO:0007669"/>
    <property type="project" value="UniProtKB-UniRule"/>
</dbReference>
<keyword evidence="1" id="KW-0694">RNA-binding</keyword>
<protein>
    <submittedName>
        <fullName evidence="4">Dicer-like protein 4</fullName>
    </submittedName>
</protein>
<dbReference type="PROSITE" id="PS50137">
    <property type="entry name" value="DS_RBD"/>
    <property type="match status" value="1"/>
</dbReference>
<dbReference type="OrthoDB" id="786951at2759"/>
<dbReference type="STRING" id="337451.A0A3S3MVC0"/>
<sequence>MSRSAFTNLTLTLDQSMDQPNLTLNLKWHKSVHKLNIFQSGSGQPSTFRTGPTQIYPSLQQQHRRREKEKKKKKKKMMMMMMISARFDERFLEILDFEGMGGRLYPLYLRRNECSVRVALTLCFISESKSVDGSAWSDIKQKVEALDLKETPPELETGGASKSTTIYGSDSKAHQEESGEPSSGRSNLSDPTKVKGKDAIEASAQYGNRATDLSLHGNELASDQGVQYTPTARSRLFEICTANRWSPPEFICCKEEGPSHLKSFTYKVTVEVKVGSKINVVECFGGPNPRKKAAAEHAAEGALWYLRGLGHKI</sequence>
<evidence type="ECO:0000313" key="4">
    <source>
        <dbReference type="EMBL" id="RWR75491.1"/>
    </source>
</evidence>
<evidence type="ECO:0000256" key="1">
    <source>
        <dbReference type="PROSITE-ProRule" id="PRU00266"/>
    </source>
</evidence>
<evidence type="ECO:0000313" key="5">
    <source>
        <dbReference type="Proteomes" id="UP000283530"/>
    </source>
</evidence>
<dbReference type="EMBL" id="QPKB01000002">
    <property type="protein sequence ID" value="RWR75491.1"/>
    <property type="molecule type" value="Genomic_DNA"/>
</dbReference>
<accession>A0A3S3MVC0</accession>
<dbReference type="AlphaFoldDB" id="A0A3S3MVC0"/>
<keyword evidence="5" id="KW-1185">Reference proteome</keyword>
<dbReference type="Proteomes" id="UP000283530">
    <property type="component" value="Unassembled WGS sequence"/>
</dbReference>